<keyword evidence="2 5" id="KW-0812">Transmembrane</keyword>
<name>A0ABU6XD63_9FABA</name>
<comment type="caution">
    <text evidence="9">The sequence shown here is derived from an EMBL/GenBank/DDBJ whole genome shotgun (WGS) entry which is preliminary data.</text>
</comment>
<feature type="transmembrane region" description="Helical" evidence="5">
    <location>
        <begin position="432"/>
        <end position="452"/>
    </location>
</feature>
<accession>A0ABU6XD63</accession>
<feature type="transmembrane region" description="Helical" evidence="5">
    <location>
        <begin position="241"/>
        <end position="262"/>
    </location>
</feature>
<feature type="transmembrane region" description="Helical" evidence="5">
    <location>
        <begin position="512"/>
        <end position="531"/>
    </location>
</feature>
<sequence length="552" mass="60428">MLGHSRKWIIVVVTIWVQAFTGTNFDFSQYSSAMKSALNISQMHLNYLATANDMGKLFGWSSAFALIYFPLPAIMFMAAAMGFVGYGLQWLLLQGFINLPYFLVFVLSLLGGCSICWFNTVCFVLCITTFPLNRSLALSLTVSFNGVSGALYTLAANSIDPSSPSLYLLLKALLPLLVSFAALAPILPHSPPHHGHDSSQHSNNNADSIMFLILNLLATLTGLYLLLFASHASTDAPSARLYLGGAILLLVLPLFIPGVAYARSWFHQAVYSTSSSFILVHDDDLELHKELIISRNDDDEEKEEEEEEEGGACCKRMLSQDALVMLGEEHSGGAVLGRVDFWLYYVTYFCGGTIGLVYSNNLGQIAQSLGMTHNISTLVMLYASFSFFGRLLSALPDYIRSKLYFARTGWLCIALIPTPIAFTLMALSQTPLALPIATALIGFSSGFIFAAAVSVTSELFGPNSVAVNHNILITNIPIGSLIYGFLSALLYDANTDSNSSVCIGTHCYFSTFVFWASTALLGLLSSLLLFFRTKHAYQHFEYHRISTQAILS</sequence>
<evidence type="ECO:0000259" key="8">
    <source>
        <dbReference type="Pfam" id="PF23262"/>
    </source>
</evidence>
<organism evidence="9 10">
    <name type="scientific">Stylosanthes scabra</name>
    <dbReference type="NCBI Taxonomy" id="79078"/>
    <lineage>
        <taxon>Eukaryota</taxon>
        <taxon>Viridiplantae</taxon>
        <taxon>Streptophyta</taxon>
        <taxon>Embryophyta</taxon>
        <taxon>Tracheophyta</taxon>
        <taxon>Spermatophyta</taxon>
        <taxon>Magnoliopsida</taxon>
        <taxon>eudicotyledons</taxon>
        <taxon>Gunneridae</taxon>
        <taxon>Pentapetalae</taxon>
        <taxon>rosids</taxon>
        <taxon>fabids</taxon>
        <taxon>Fabales</taxon>
        <taxon>Fabaceae</taxon>
        <taxon>Papilionoideae</taxon>
        <taxon>50 kb inversion clade</taxon>
        <taxon>dalbergioids sensu lato</taxon>
        <taxon>Dalbergieae</taxon>
        <taxon>Pterocarpus clade</taxon>
        <taxon>Stylosanthes</taxon>
    </lineage>
</organism>
<dbReference type="InterPro" id="IPR010658">
    <property type="entry name" value="Nodulin-like"/>
</dbReference>
<dbReference type="Proteomes" id="UP001341840">
    <property type="component" value="Unassembled WGS sequence"/>
</dbReference>
<feature type="transmembrane region" description="Helical" evidence="5">
    <location>
        <begin position="472"/>
        <end position="491"/>
    </location>
</feature>
<dbReference type="InterPro" id="IPR036259">
    <property type="entry name" value="MFS_trans_sf"/>
</dbReference>
<dbReference type="EMBL" id="JASCZI010211696">
    <property type="protein sequence ID" value="MED6195976.1"/>
    <property type="molecule type" value="Genomic_DNA"/>
</dbReference>
<protein>
    <recommendedName>
        <fullName evidence="11">Nodulin-like domain-containing protein</fullName>
    </recommendedName>
</protein>
<keyword evidence="4 5" id="KW-0472">Membrane</keyword>
<feature type="transmembrane region" description="Helical" evidence="5">
    <location>
        <begin position="136"/>
        <end position="154"/>
    </location>
</feature>
<keyword evidence="3 5" id="KW-1133">Transmembrane helix</keyword>
<feature type="domain" description="NFD4 C-terminal" evidence="8">
    <location>
        <begin position="334"/>
        <end position="536"/>
    </location>
</feature>
<evidence type="ECO:0000259" key="7">
    <source>
        <dbReference type="Pfam" id="PF06813"/>
    </source>
</evidence>
<feature type="transmembrane region" description="Helical" evidence="5">
    <location>
        <begin position="208"/>
        <end position="229"/>
    </location>
</feature>
<dbReference type="InterPro" id="IPR056555">
    <property type="entry name" value="NFD4_C"/>
</dbReference>
<feature type="transmembrane region" description="Helical" evidence="5">
    <location>
        <begin position="166"/>
        <end position="188"/>
    </location>
</feature>
<keyword evidence="6" id="KW-0732">Signal</keyword>
<feature type="domain" description="Nodulin-like" evidence="7">
    <location>
        <begin position="7"/>
        <end position="257"/>
    </location>
</feature>
<feature type="transmembrane region" description="Helical" evidence="5">
    <location>
        <begin position="100"/>
        <end position="130"/>
    </location>
</feature>
<keyword evidence="10" id="KW-1185">Reference proteome</keyword>
<evidence type="ECO:0000256" key="2">
    <source>
        <dbReference type="ARBA" id="ARBA00022692"/>
    </source>
</evidence>
<dbReference type="SUPFAM" id="SSF103473">
    <property type="entry name" value="MFS general substrate transporter"/>
    <property type="match status" value="1"/>
</dbReference>
<dbReference type="Pfam" id="PF23262">
    <property type="entry name" value="NFD4_C"/>
    <property type="match status" value="1"/>
</dbReference>
<comment type="subcellular location">
    <subcellularLocation>
        <location evidence="1">Membrane</location>
        <topology evidence="1">Multi-pass membrane protein</topology>
    </subcellularLocation>
</comment>
<evidence type="ECO:0000313" key="10">
    <source>
        <dbReference type="Proteomes" id="UP001341840"/>
    </source>
</evidence>
<dbReference type="Pfam" id="PF06813">
    <property type="entry name" value="Nodulin-like"/>
    <property type="match status" value="1"/>
</dbReference>
<feature type="chain" id="PRO_5045883939" description="Nodulin-like domain-containing protein" evidence="6">
    <location>
        <begin position="23"/>
        <end position="552"/>
    </location>
</feature>
<dbReference type="PANTHER" id="PTHR21576:SF114">
    <property type="entry name" value="NODULIN-LIKE_MFS TRANSPORTER"/>
    <property type="match status" value="1"/>
</dbReference>
<evidence type="ECO:0000256" key="6">
    <source>
        <dbReference type="SAM" id="SignalP"/>
    </source>
</evidence>
<feature type="signal peptide" evidence="6">
    <location>
        <begin position="1"/>
        <end position="22"/>
    </location>
</feature>
<feature type="transmembrane region" description="Helical" evidence="5">
    <location>
        <begin position="404"/>
        <end position="425"/>
    </location>
</feature>
<evidence type="ECO:0000256" key="4">
    <source>
        <dbReference type="ARBA" id="ARBA00023136"/>
    </source>
</evidence>
<feature type="transmembrane region" description="Helical" evidence="5">
    <location>
        <begin position="341"/>
        <end position="359"/>
    </location>
</feature>
<dbReference type="PANTHER" id="PTHR21576">
    <property type="entry name" value="UNCHARACTERIZED NODULIN-LIKE PROTEIN"/>
    <property type="match status" value="1"/>
</dbReference>
<evidence type="ECO:0000256" key="3">
    <source>
        <dbReference type="ARBA" id="ARBA00022989"/>
    </source>
</evidence>
<reference evidence="9 10" key="1">
    <citation type="journal article" date="2023" name="Plants (Basel)">
        <title>Bridging the Gap: Combining Genomics and Transcriptomics Approaches to Understand Stylosanthes scabra, an Orphan Legume from the Brazilian Caatinga.</title>
        <authorList>
            <person name="Ferreira-Neto J.R.C."/>
            <person name="da Silva M.D."/>
            <person name="Binneck E."/>
            <person name="de Melo N.F."/>
            <person name="da Silva R.H."/>
            <person name="de Melo A.L.T.M."/>
            <person name="Pandolfi V."/>
            <person name="Bustamante F.O."/>
            <person name="Brasileiro-Vidal A.C."/>
            <person name="Benko-Iseppon A.M."/>
        </authorList>
    </citation>
    <scope>NUCLEOTIDE SEQUENCE [LARGE SCALE GENOMIC DNA]</scope>
    <source>
        <tissue evidence="9">Leaves</tissue>
    </source>
</reference>
<gene>
    <name evidence="9" type="ORF">PIB30_042930</name>
</gene>
<evidence type="ECO:0008006" key="11">
    <source>
        <dbReference type="Google" id="ProtNLM"/>
    </source>
</evidence>
<evidence type="ECO:0000256" key="1">
    <source>
        <dbReference type="ARBA" id="ARBA00004141"/>
    </source>
</evidence>
<feature type="transmembrane region" description="Helical" evidence="5">
    <location>
        <begin position="57"/>
        <end position="88"/>
    </location>
</feature>
<feature type="transmembrane region" description="Helical" evidence="5">
    <location>
        <begin position="371"/>
        <end position="392"/>
    </location>
</feature>
<evidence type="ECO:0000313" key="9">
    <source>
        <dbReference type="EMBL" id="MED6195976.1"/>
    </source>
</evidence>
<proteinExistence type="predicted"/>
<evidence type="ECO:0000256" key="5">
    <source>
        <dbReference type="SAM" id="Phobius"/>
    </source>
</evidence>
<dbReference type="Gene3D" id="1.20.1250.20">
    <property type="entry name" value="MFS general substrate transporter like domains"/>
    <property type="match status" value="1"/>
</dbReference>